<keyword evidence="3" id="KW-1185">Reference proteome</keyword>
<evidence type="ECO:0000313" key="2">
    <source>
        <dbReference type="EMBL" id="SFE34850.1"/>
    </source>
</evidence>
<protein>
    <submittedName>
        <fullName evidence="2">Sporulation related domain-containing protein</fullName>
    </submittedName>
</protein>
<sequence>MRWIFMLLVVLNAFYYVWHQQQAPMQAKEVAPLSLYQDSRRDIQLLSESKPQERRTSAAKDETKEEVPEQAVCLFLGRFDDEAQAQQVEQRLLSLDIRSQVQVVESAGSVDYWVYLPPLASRQASLRQLRELQARKIDSYIISQGDLANGISLGIFPRHDSADSVISRLRRAGYEPLLRELPRANRSHWVRIAPESRRLVDDSLLERLSLDFNGLQHQLMPCEGVASVR</sequence>
<dbReference type="InterPro" id="IPR007730">
    <property type="entry name" value="SPOR-like_dom"/>
</dbReference>
<evidence type="ECO:0000313" key="3">
    <source>
        <dbReference type="Proteomes" id="UP000243950"/>
    </source>
</evidence>
<dbReference type="Pfam" id="PF05036">
    <property type="entry name" value="SPOR"/>
    <property type="match status" value="1"/>
</dbReference>
<dbReference type="EMBL" id="FOMO01000020">
    <property type="protein sequence ID" value="SFE34850.1"/>
    <property type="molecule type" value="Genomic_DNA"/>
</dbReference>
<dbReference type="GO" id="GO:0042834">
    <property type="term" value="F:peptidoglycan binding"/>
    <property type="evidence" value="ECO:0007669"/>
    <property type="project" value="InterPro"/>
</dbReference>
<organism evidence="2 3">
    <name type="scientific">Pseudomonas straminea</name>
    <dbReference type="NCBI Taxonomy" id="47882"/>
    <lineage>
        <taxon>Bacteria</taxon>
        <taxon>Pseudomonadati</taxon>
        <taxon>Pseudomonadota</taxon>
        <taxon>Gammaproteobacteria</taxon>
        <taxon>Pseudomonadales</taxon>
        <taxon>Pseudomonadaceae</taxon>
        <taxon>Phytopseudomonas</taxon>
    </lineage>
</organism>
<dbReference type="PROSITE" id="PS51724">
    <property type="entry name" value="SPOR"/>
    <property type="match status" value="1"/>
</dbReference>
<reference evidence="3" key="1">
    <citation type="submission" date="2016-10" db="EMBL/GenBank/DDBJ databases">
        <authorList>
            <person name="Varghese N."/>
            <person name="Submissions S."/>
        </authorList>
    </citation>
    <scope>NUCLEOTIDE SEQUENCE [LARGE SCALE GENOMIC DNA]</scope>
    <source>
        <strain evidence="3">JCM 2783</strain>
    </source>
</reference>
<dbReference type="Proteomes" id="UP000243950">
    <property type="component" value="Unassembled WGS sequence"/>
</dbReference>
<dbReference type="InterPro" id="IPR036680">
    <property type="entry name" value="SPOR-like_sf"/>
</dbReference>
<name>A0A1I1ZWC2_PSEOC</name>
<gene>
    <name evidence="2" type="ORF">SAMN05216372_1203</name>
</gene>
<dbReference type="Gene3D" id="3.30.70.1070">
    <property type="entry name" value="Sporulation related repeat"/>
    <property type="match status" value="1"/>
</dbReference>
<evidence type="ECO:0000259" key="1">
    <source>
        <dbReference type="PROSITE" id="PS51724"/>
    </source>
</evidence>
<feature type="domain" description="SPOR" evidence="1">
    <location>
        <begin position="66"/>
        <end position="145"/>
    </location>
</feature>
<dbReference type="RefSeq" id="WP_093507719.1">
    <property type="nucleotide sequence ID" value="NZ_BSSG01000006.1"/>
</dbReference>
<accession>A0A1I1ZWC2</accession>
<dbReference type="SUPFAM" id="SSF110997">
    <property type="entry name" value="Sporulation related repeat"/>
    <property type="match status" value="1"/>
</dbReference>
<proteinExistence type="predicted"/>
<dbReference type="AlphaFoldDB" id="A0A1I1ZWC2"/>